<gene>
    <name evidence="2" type="ordered locus">Mfla_2704</name>
</gene>
<dbReference type="KEGG" id="mfa:Mfla_2704"/>
<protein>
    <recommendedName>
        <fullName evidence="4">DUF2730 family protein</fullName>
    </recommendedName>
</protein>
<reference evidence="2 3" key="1">
    <citation type="submission" date="2006-03" db="EMBL/GenBank/DDBJ databases">
        <title>Complete sequence of Methylobacillus flagellatus KT.</title>
        <authorList>
            <consortium name="US DOE Joint Genome Institute"/>
            <person name="Copeland A."/>
            <person name="Lucas S."/>
            <person name="Lapidus A."/>
            <person name="Barry K."/>
            <person name="Detter J.C."/>
            <person name="Glavina del Rio T."/>
            <person name="Hammon N."/>
            <person name="Israni S."/>
            <person name="Dalin E."/>
            <person name="Tice H."/>
            <person name="Pitluck S."/>
            <person name="Brettin T."/>
            <person name="Bruce D."/>
            <person name="Han C."/>
            <person name="Tapia R."/>
            <person name="Saunders E."/>
            <person name="Gilna P."/>
            <person name="Schmutz J."/>
            <person name="Larimer F."/>
            <person name="Land M."/>
            <person name="Kyrpides N."/>
            <person name="Anderson I."/>
            <person name="Richardson P."/>
        </authorList>
    </citation>
    <scope>NUCLEOTIDE SEQUENCE [LARGE SCALE GENOMIC DNA]</scope>
    <source>
        <strain evidence="3">KT / ATCC 51484 / DSM 6875</strain>
    </source>
</reference>
<keyword evidence="3" id="KW-1185">Reference proteome</keyword>
<dbReference type="EMBL" id="CP000284">
    <property type="protein sequence ID" value="ABE50967.1"/>
    <property type="molecule type" value="Genomic_DNA"/>
</dbReference>
<feature type="transmembrane region" description="Helical" evidence="1">
    <location>
        <begin position="12"/>
        <end position="30"/>
    </location>
</feature>
<keyword evidence="1" id="KW-1133">Transmembrane helix</keyword>
<evidence type="ECO:0000313" key="2">
    <source>
        <dbReference type="EMBL" id="ABE50967.1"/>
    </source>
</evidence>
<dbReference type="RefSeq" id="WP_011480920.1">
    <property type="nucleotide sequence ID" value="NC_007947.1"/>
</dbReference>
<evidence type="ECO:0000256" key="1">
    <source>
        <dbReference type="SAM" id="Phobius"/>
    </source>
</evidence>
<accession>Q1GXS0</accession>
<dbReference type="STRING" id="265072.Mfla_2704"/>
<dbReference type="OrthoDB" id="9182301at2"/>
<evidence type="ECO:0008006" key="4">
    <source>
        <dbReference type="Google" id="ProtNLM"/>
    </source>
</evidence>
<sequence>MPSLDVIADWSWKIATGVLSAIAFVWARLANKDKVTGARIDAIHEDIGTHADRLSIIETKLAHLPTHHDMAMIHEKVNELNSCVSRVEGEFKQMNHGVRLIHQHLLQKDKS</sequence>
<dbReference type="InterPro" id="IPR020269">
    <property type="entry name" value="Phage_Mu_Releasin"/>
</dbReference>
<keyword evidence="1" id="KW-0812">Transmembrane</keyword>
<name>Q1GXS0_METFK</name>
<dbReference type="HOGENOM" id="CLU_2155368_0_0_4"/>
<dbReference type="AlphaFoldDB" id="Q1GXS0"/>
<dbReference type="Pfam" id="PF10805">
    <property type="entry name" value="DUF2730"/>
    <property type="match status" value="1"/>
</dbReference>
<evidence type="ECO:0000313" key="3">
    <source>
        <dbReference type="Proteomes" id="UP000002440"/>
    </source>
</evidence>
<organism evidence="2 3">
    <name type="scientific">Methylobacillus flagellatus (strain ATCC 51484 / DSM 6875 / VKM B-1610 / KT)</name>
    <dbReference type="NCBI Taxonomy" id="265072"/>
    <lineage>
        <taxon>Bacteria</taxon>
        <taxon>Pseudomonadati</taxon>
        <taxon>Pseudomonadota</taxon>
        <taxon>Betaproteobacteria</taxon>
        <taxon>Nitrosomonadales</taxon>
        <taxon>Methylophilaceae</taxon>
        <taxon>Methylobacillus</taxon>
    </lineage>
</organism>
<keyword evidence="1" id="KW-0472">Membrane</keyword>
<dbReference type="Proteomes" id="UP000002440">
    <property type="component" value="Chromosome"/>
</dbReference>
<proteinExistence type="predicted"/>